<evidence type="ECO:0000256" key="6">
    <source>
        <dbReference type="ARBA" id="ARBA00023125"/>
    </source>
</evidence>
<evidence type="ECO:0000256" key="4">
    <source>
        <dbReference type="ARBA" id="ARBA00022801"/>
    </source>
</evidence>
<dbReference type="SUPFAM" id="SSF143081">
    <property type="entry name" value="BB1717-like"/>
    <property type="match status" value="1"/>
</dbReference>
<dbReference type="GO" id="GO:0016829">
    <property type="term" value="F:lyase activity"/>
    <property type="evidence" value="ECO:0007669"/>
    <property type="project" value="UniProtKB-KW"/>
</dbReference>
<dbReference type="RefSeq" id="WP_112430283.1">
    <property type="nucleotide sequence ID" value="NZ_MCIF01000002.1"/>
</dbReference>
<dbReference type="GO" id="GO:0003697">
    <property type="term" value="F:single-stranded DNA binding"/>
    <property type="evidence" value="ECO:0007669"/>
    <property type="project" value="InterPro"/>
</dbReference>
<name>A0A328VFJ9_9CHLR</name>
<dbReference type="GO" id="GO:0006508">
    <property type="term" value="P:proteolysis"/>
    <property type="evidence" value="ECO:0007669"/>
    <property type="project" value="UniProtKB-KW"/>
</dbReference>
<keyword evidence="7" id="KW-0456">Lyase</keyword>
<gene>
    <name evidence="9" type="ORF">A4R35_13660</name>
</gene>
<evidence type="ECO:0000256" key="7">
    <source>
        <dbReference type="ARBA" id="ARBA00023239"/>
    </source>
</evidence>
<dbReference type="PANTHER" id="PTHR13604">
    <property type="entry name" value="DC12-RELATED"/>
    <property type="match status" value="1"/>
</dbReference>
<dbReference type="PANTHER" id="PTHR13604:SF0">
    <property type="entry name" value="ABASIC SITE PROCESSING PROTEIN HMCES"/>
    <property type="match status" value="1"/>
</dbReference>
<dbReference type="EMBL" id="MCIF01000002">
    <property type="protein sequence ID" value="RAQ96588.1"/>
    <property type="molecule type" value="Genomic_DNA"/>
</dbReference>
<evidence type="ECO:0000313" key="9">
    <source>
        <dbReference type="EMBL" id="RAQ96588.1"/>
    </source>
</evidence>
<dbReference type="EC" id="3.4.-.-" evidence="8"/>
<evidence type="ECO:0000313" key="10">
    <source>
        <dbReference type="Proteomes" id="UP000248706"/>
    </source>
</evidence>
<keyword evidence="2 8" id="KW-0645">Protease</keyword>
<evidence type="ECO:0000256" key="3">
    <source>
        <dbReference type="ARBA" id="ARBA00022763"/>
    </source>
</evidence>
<evidence type="ECO:0000256" key="2">
    <source>
        <dbReference type="ARBA" id="ARBA00022670"/>
    </source>
</evidence>
<accession>A0A328VFJ9</accession>
<dbReference type="OrthoDB" id="9782620at2"/>
<dbReference type="Gene3D" id="3.90.1680.10">
    <property type="entry name" value="SOS response associated peptidase-like"/>
    <property type="match status" value="1"/>
</dbReference>
<dbReference type="Pfam" id="PF02586">
    <property type="entry name" value="SRAP"/>
    <property type="match status" value="1"/>
</dbReference>
<keyword evidence="4 8" id="KW-0378">Hydrolase</keyword>
<reference evidence="9 10" key="1">
    <citation type="submission" date="2016-08" db="EMBL/GenBank/DDBJ databases">
        <title>Analysis of Carbohydrate Active Enzymes in Thermogemmatispora T81 Reveals Carbohydrate Degradation Ability.</title>
        <authorList>
            <person name="Tomazini A."/>
            <person name="Lal S."/>
            <person name="Stott M."/>
            <person name="Henrissat B."/>
            <person name="Polikarpov I."/>
            <person name="Sparling R."/>
            <person name="Levin D.B."/>
        </authorList>
    </citation>
    <scope>NUCLEOTIDE SEQUENCE [LARGE SCALE GENOMIC DNA]</scope>
    <source>
        <strain evidence="9 10">T81</strain>
    </source>
</reference>
<comment type="similarity">
    <text evidence="1 8">Belongs to the SOS response-associated peptidase family.</text>
</comment>
<evidence type="ECO:0000256" key="1">
    <source>
        <dbReference type="ARBA" id="ARBA00008136"/>
    </source>
</evidence>
<dbReference type="Proteomes" id="UP000248706">
    <property type="component" value="Unassembled WGS sequence"/>
</dbReference>
<organism evidence="9 10">
    <name type="scientific">Thermogemmatispora tikiterensis</name>
    <dbReference type="NCBI Taxonomy" id="1825093"/>
    <lineage>
        <taxon>Bacteria</taxon>
        <taxon>Bacillati</taxon>
        <taxon>Chloroflexota</taxon>
        <taxon>Ktedonobacteria</taxon>
        <taxon>Thermogemmatisporales</taxon>
        <taxon>Thermogemmatisporaceae</taxon>
        <taxon>Thermogemmatispora</taxon>
    </lineage>
</organism>
<keyword evidence="3" id="KW-0227">DNA damage</keyword>
<dbReference type="AlphaFoldDB" id="A0A328VFJ9"/>
<dbReference type="InterPro" id="IPR003738">
    <property type="entry name" value="SRAP"/>
</dbReference>
<keyword evidence="5" id="KW-0190">Covalent protein-DNA linkage</keyword>
<protein>
    <recommendedName>
        <fullName evidence="8">Abasic site processing protein</fullName>
        <ecNumber evidence="8">3.4.-.-</ecNumber>
    </recommendedName>
</protein>
<keyword evidence="6" id="KW-0238">DNA-binding</keyword>
<dbReference type="InterPro" id="IPR036590">
    <property type="entry name" value="SRAP-like"/>
</dbReference>
<dbReference type="GO" id="GO:0008233">
    <property type="term" value="F:peptidase activity"/>
    <property type="evidence" value="ECO:0007669"/>
    <property type="project" value="UniProtKB-KW"/>
</dbReference>
<proteinExistence type="inferred from homology"/>
<evidence type="ECO:0000256" key="8">
    <source>
        <dbReference type="RuleBase" id="RU364100"/>
    </source>
</evidence>
<evidence type="ECO:0000256" key="5">
    <source>
        <dbReference type="ARBA" id="ARBA00023124"/>
    </source>
</evidence>
<sequence length="217" mass="24680">MCGRFTLITDLQTIAEIFGVPATLEAQPRYNIAPSQEVVAILHEGQRQMAWLRWGLIPSWAREEAIGNRMINARAETLAEKPSFKRLLRSRRCLVVADGFYEWQQTNGSKKPMYITLRDRSPFAFAGLWDQWSAADGRLLRTCTIVTTEPNELLATIHNRMPVILPREDCERWLDPTVQEAEALLPLLRPYPAAEMQARPVSRLVNDPRNEGAALLA</sequence>
<keyword evidence="10" id="KW-1185">Reference proteome</keyword>
<dbReference type="GO" id="GO:0106300">
    <property type="term" value="P:protein-DNA covalent cross-linking repair"/>
    <property type="evidence" value="ECO:0007669"/>
    <property type="project" value="InterPro"/>
</dbReference>
<comment type="caution">
    <text evidence="9">The sequence shown here is derived from an EMBL/GenBank/DDBJ whole genome shotgun (WGS) entry which is preliminary data.</text>
</comment>